<reference evidence="1" key="1">
    <citation type="journal article" date="2014" name="Front. Microbiol.">
        <title>High frequency of phylogenetically diverse reductive dehalogenase-homologous genes in deep subseafloor sedimentary metagenomes.</title>
        <authorList>
            <person name="Kawai M."/>
            <person name="Futagami T."/>
            <person name="Toyoda A."/>
            <person name="Takaki Y."/>
            <person name="Nishi S."/>
            <person name="Hori S."/>
            <person name="Arai W."/>
            <person name="Tsubouchi T."/>
            <person name="Morono Y."/>
            <person name="Uchiyama I."/>
            <person name="Ito T."/>
            <person name="Fujiyama A."/>
            <person name="Inagaki F."/>
            <person name="Takami H."/>
        </authorList>
    </citation>
    <scope>NUCLEOTIDE SEQUENCE</scope>
    <source>
        <strain evidence="1">Expedition CK06-06</strain>
    </source>
</reference>
<accession>X0V9I1</accession>
<protein>
    <submittedName>
        <fullName evidence="1">Uncharacterized protein</fullName>
    </submittedName>
</protein>
<comment type="caution">
    <text evidence="1">The sequence shown here is derived from an EMBL/GenBank/DDBJ whole genome shotgun (WGS) entry which is preliminary data.</text>
</comment>
<dbReference type="AlphaFoldDB" id="X0V9I1"/>
<feature type="non-terminal residue" evidence="1">
    <location>
        <position position="1"/>
    </location>
</feature>
<sequence length="59" mass="6185">SGGNTINFTADMAGMANVSATLDNATTFYRSNSTMSKSYVDGVDSLMDDHGVGDDSKEN</sequence>
<proteinExistence type="predicted"/>
<name>X0V9I1_9ZZZZ</name>
<organism evidence="1">
    <name type="scientific">marine sediment metagenome</name>
    <dbReference type="NCBI Taxonomy" id="412755"/>
    <lineage>
        <taxon>unclassified sequences</taxon>
        <taxon>metagenomes</taxon>
        <taxon>ecological metagenomes</taxon>
    </lineage>
</organism>
<dbReference type="EMBL" id="BARS01028394">
    <property type="protein sequence ID" value="GAG07977.1"/>
    <property type="molecule type" value="Genomic_DNA"/>
</dbReference>
<gene>
    <name evidence="1" type="ORF">S01H1_44514</name>
</gene>
<evidence type="ECO:0000313" key="1">
    <source>
        <dbReference type="EMBL" id="GAG07977.1"/>
    </source>
</evidence>